<dbReference type="InterPro" id="IPR011990">
    <property type="entry name" value="TPR-like_helical_dom_sf"/>
</dbReference>
<proteinExistence type="predicted"/>
<dbReference type="RefSeq" id="WP_051229785.1">
    <property type="nucleotide sequence ID" value="NZ_VOSB01000014.1"/>
</dbReference>
<organism evidence="2 3">
    <name type="scientific">Psychroserpens burtonensis</name>
    <dbReference type="NCBI Taxonomy" id="49278"/>
    <lineage>
        <taxon>Bacteria</taxon>
        <taxon>Pseudomonadati</taxon>
        <taxon>Bacteroidota</taxon>
        <taxon>Flavobacteriia</taxon>
        <taxon>Flavobacteriales</taxon>
        <taxon>Flavobacteriaceae</taxon>
        <taxon>Psychroserpens</taxon>
    </lineage>
</organism>
<evidence type="ECO:0000313" key="2">
    <source>
        <dbReference type="EMBL" id="TXE17065.1"/>
    </source>
</evidence>
<evidence type="ECO:0000256" key="1">
    <source>
        <dbReference type="PROSITE-ProRule" id="PRU00339"/>
    </source>
</evidence>
<reference evidence="2 3" key="1">
    <citation type="submission" date="2019-08" db="EMBL/GenBank/DDBJ databases">
        <title>Genome of Psychroserpens burtonensis ACAM 167.</title>
        <authorList>
            <person name="Bowman J.P."/>
        </authorList>
    </citation>
    <scope>NUCLEOTIDE SEQUENCE [LARGE SCALE GENOMIC DNA]</scope>
    <source>
        <strain evidence="2 3">ACAM 167</strain>
    </source>
</reference>
<dbReference type="Gene3D" id="1.25.40.10">
    <property type="entry name" value="Tetratricopeptide repeat domain"/>
    <property type="match status" value="3"/>
</dbReference>
<gene>
    <name evidence="2" type="ORF">ES692_10415</name>
</gene>
<evidence type="ECO:0000313" key="3">
    <source>
        <dbReference type="Proteomes" id="UP000321938"/>
    </source>
</evidence>
<protein>
    <submittedName>
        <fullName evidence="2">Tetratricopeptide repeat protein</fullName>
    </submittedName>
</protein>
<feature type="repeat" description="TPR" evidence="1">
    <location>
        <begin position="215"/>
        <end position="248"/>
    </location>
</feature>
<dbReference type="Proteomes" id="UP000321938">
    <property type="component" value="Unassembled WGS sequence"/>
</dbReference>
<dbReference type="AlphaFoldDB" id="A0A5C7B5K1"/>
<dbReference type="SMART" id="SM00028">
    <property type="entry name" value="TPR"/>
    <property type="match status" value="4"/>
</dbReference>
<dbReference type="PANTHER" id="PTHR12558">
    <property type="entry name" value="CELL DIVISION CYCLE 16,23,27"/>
    <property type="match status" value="1"/>
</dbReference>
<dbReference type="STRING" id="1123037.GCA_000425305_00394"/>
<dbReference type="Pfam" id="PF14559">
    <property type="entry name" value="TPR_19"/>
    <property type="match status" value="1"/>
</dbReference>
<dbReference type="EMBL" id="VOSB01000014">
    <property type="protein sequence ID" value="TXE17065.1"/>
    <property type="molecule type" value="Genomic_DNA"/>
</dbReference>
<dbReference type="Pfam" id="PF13181">
    <property type="entry name" value="TPR_8"/>
    <property type="match status" value="2"/>
</dbReference>
<dbReference type="PANTHER" id="PTHR12558:SF13">
    <property type="entry name" value="CELL DIVISION CYCLE PROTEIN 27 HOMOLOG"/>
    <property type="match status" value="1"/>
</dbReference>
<accession>A0A5C7B5K1</accession>
<keyword evidence="3" id="KW-1185">Reference proteome</keyword>
<dbReference type="PROSITE" id="PS50005">
    <property type="entry name" value="TPR"/>
    <property type="match status" value="1"/>
</dbReference>
<keyword evidence="1" id="KW-0802">TPR repeat</keyword>
<sequence length="432" mass="49851">MSSKYTYLIAVLAVVLLTNCNSTSKKQLTATKDYNAYLDISTNETLERVKENEIFWSNKLEKTPNQYGYHSKLASTYTQYFSATGEVEYLKKSEKELLKVNDITQYNNPSYLKSLAYNYISQHKFKAALELLEKAEALQGNLQETRKMLFDVHLELGNYSAAQSYLETIENFSDFDYLIRLSKWSDHKGNLNAAIKYMEKAMAIAESSNLKSLKLWSYTNIADFYGHSGDIEKSYNHFLKALEIDPNDAYAKKGIAWIVYSHEKNPDEALRILNTVTETYKAPDYYLLKSEIAHYKGDIEMSTSQLERYHTAMQNKAYGDMYNKYNVLLYIDENSRLEDAIAIAKTEIENRPTPQSYDLLAWSYFKNGNLEDALQIVEKHIINKTYEPATLYHVAEIYKATGKTEDLKPLKKELLASLYELGPSMEDKINQL</sequence>
<dbReference type="SUPFAM" id="SSF48452">
    <property type="entry name" value="TPR-like"/>
    <property type="match status" value="2"/>
</dbReference>
<name>A0A5C7B5K1_9FLAO</name>
<dbReference type="InterPro" id="IPR019734">
    <property type="entry name" value="TPR_rpt"/>
</dbReference>
<dbReference type="OrthoDB" id="1399920at2"/>
<comment type="caution">
    <text evidence="2">The sequence shown here is derived from an EMBL/GenBank/DDBJ whole genome shotgun (WGS) entry which is preliminary data.</text>
</comment>